<keyword evidence="3 8" id="KW-0863">Zinc-finger</keyword>
<dbReference type="FunFam" id="3.30.50.10:FF:000007">
    <property type="entry name" value="Nitrogen regulatory AreA, N-terminal"/>
    <property type="match status" value="1"/>
</dbReference>
<feature type="domain" description="GATA-type" evidence="10">
    <location>
        <begin position="491"/>
        <end position="538"/>
    </location>
</feature>
<dbReference type="InterPro" id="IPR013088">
    <property type="entry name" value="Znf_NHR/GATA"/>
</dbReference>
<feature type="region of interest" description="Disordered" evidence="9">
    <location>
        <begin position="101"/>
        <end position="127"/>
    </location>
</feature>
<dbReference type="Gene3D" id="3.30.50.10">
    <property type="entry name" value="Erythroid Transcription Factor GATA-1, subunit A"/>
    <property type="match status" value="2"/>
</dbReference>
<dbReference type="Pfam" id="PF08550">
    <property type="entry name" value="GATA_AreA"/>
    <property type="match status" value="1"/>
</dbReference>
<evidence type="ECO:0000256" key="6">
    <source>
        <dbReference type="ARBA" id="ARBA00023163"/>
    </source>
</evidence>
<keyword evidence="2" id="KW-0479">Metal-binding</keyword>
<evidence type="ECO:0000256" key="4">
    <source>
        <dbReference type="ARBA" id="ARBA00022833"/>
    </source>
</evidence>
<feature type="region of interest" description="Disordered" evidence="9">
    <location>
        <begin position="530"/>
        <end position="618"/>
    </location>
</feature>
<feature type="region of interest" description="Disordered" evidence="9">
    <location>
        <begin position="398"/>
        <end position="426"/>
    </location>
</feature>
<reference evidence="11" key="1">
    <citation type="submission" date="2015-07" db="EMBL/GenBank/DDBJ databases">
        <title>Transcriptome Assembly of Anthurium amnicola.</title>
        <authorList>
            <person name="Suzuki J."/>
        </authorList>
    </citation>
    <scope>NUCLEOTIDE SEQUENCE</scope>
</reference>
<dbReference type="GO" id="GO:0000978">
    <property type="term" value="F:RNA polymerase II cis-regulatory region sequence-specific DNA binding"/>
    <property type="evidence" value="ECO:0007669"/>
    <property type="project" value="TreeGrafter"/>
</dbReference>
<feature type="compositionally biased region" description="Polar residues" evidence="9">
    <location>
        <begin position="398"/>
        <end position="419"/>
    </location>
</feature>
<dbReference type="Pfam" id="PF00320">
    <property type="entry name" value="GATA"/>
    <property type="match status" value="2"/>
</dbReference>
<dbReference type="SUPFAM" id="SSF57716">
    <property type="entry name" value="Glucocorticoid receptor-like (DNA-binding domain)"/>
    <property type="match status" value="2"/>
</dbReference>
<feature type="compositionally biased region" description="Polar residues" evidence="9">
    <location>
        <begin position="598"/>
        <end position="618"/>
    </location>
</feature>
<dbReference type="PRINTS" id="PR00619">
    <property type="entry name" value="GATAZNFINGER"/>
</dbReference>
<dbReference type="GO" id="GO:0000122">
    <property type="term" value="P:negative regulation of transcription by RNA polymerase II"/>
    <property type="evidence" value="ECO:0007669"/>
    <property type="project" value="TreeGrafter"/>
</dbReference>
<dbReference type="CDD" id="cd00202">
    <property type="entry name" value="ZnF_GATA"/>
    <property type="match status" value="2"/>
</dbReference>
<feature type="compositionally biased region" description="Low complexity" evidence="9">
    <location>
        <begin position="560"/>
        <end position="581"/>
    </location>
</feature>
<evidence type="ECO:0000256" key="1">
    <source>
        <dbReference type="ARBA" id="ARBA00004123"/>
    </source>
</evidence>
<dbReference type="EMBL" id="GDJX01019442">
    <property type="protein sequence ID" value="JAT48494.1"/>
    <property type="molecule type" value="Transcribed_RNA"/>
</dbReference>
<dbReference type="GO" id="GO:0008270">
    <property type="term" value="F:zinc ion binding"/>
    <property type="evidence" value="ECO:0007669"/>
    <property type="project" value="UniProtKB-KW"/>
</dbReference>
<dbReference type="PROSITE" id="PS00344">
    <property type="entry name" value="GATA_ZN_FINGER_1"/>
    <property type="match status" value="1"/>
</dbReference>
<dbReference type="GO" id="GO:0000981">
    <property type="term" value="F:DNA-binding transcription factor activity, RNA polymerase II-specific"/>
    <property type="evidence" value="ECO:0007669"/>
    <property type="project" value="TreeGrafter"/>
</dbReference>
<dbReference type="PANTHER" id="PTHR10071">
    <property type="entry name" value="TRANSCRIPTION FACTOR GATA FAMILY MEMBER"/>
    <property type="match status" value="1"/>
</dbReference>
<evidence type="ECO:0000259" key="10">
    <source>
        <dbReference type="PROSITE" id="PS50114"/>
    </source>
</evidence>
<evidence type="ECO:0000256" key="9">
    <source>
        <dbReference type="SAM" id="MobiDB-lite"/>
    </source>
</evidence>
<sequence>MAPTELKIKGNKCFSHLSTIDTDEDLSKTWRLMTKVKDALEYGRRLENLSWRLWFMHHLIIHDQKRSKKYFKKLSTATTKKLETEKSTALNLLDTPNFKSKPGDSSFLERKGKKKARKHVSSAAQHLNTKKPKYALKQCSMPTSETFVKTDTSQMDIDAKESMSIQIPLSDSNESMTMSPTHSDMVMIQQGSPESTSTISTSDDSNDMQLTEPVGINDLYTVFNEDFLRGSFTDEHAFVLHRYTTDQEETQSVILQDSYVGYGSDFHSDVPSIGVSLNQLLRSVYANYSSDSSEPTSPTEIDLINSQGYLQSDTQSAPGLQYHHPHLAEQMVASSSSMSNAVYVPRSASTPTVDTDLANNLISVLGTPMNTPVTDIPLGSGMLYVNQYQSDQSTIQPISISQRQTNPTGNQSSTRQNSENRVKKAHSSGEQQCFNCGVTSTPLWRRSANDELLCNACGLYLKLHKMDRPKTMKPHIVRKDARDDEASQPVCTNCSTMTTPLWRRDEEGQTLCNACGLYFKLHHEKRPLSMKTDVIKKRQRYENGQNPNRRTAKKHRDSIPSQTQQVSPPQSTSPTETQTQTIYPSIGVTASPNPPSARTPTSSMNVSSNVSPISATSI</sequence>
<keyword evidence="5" id="KW-0805">Transcription regulation</keyword>
<keyword evidence="6" id="KW-0804">Transcription</keyword>
<gene>
    <name evidence="11" type="primary">elt-1_1</name>
    <name evidence="11" type="ORF">g.37114</name>
</gene>
<dbReference type="GO" id="GO:0045944">
    <property type="term" value="P:positive regulation of transcription by RNA polymerase II"/>
    <property type="evidence" value="ECO:0007669"/>
    <property type="project" value="TreeGrafter"/>
</dbReference>
<keyword evidence="4" id="KW-0862">Zinc</keyword>
<dbReference type="SMART" id="SM00401">
    <property type="entry name" value="ZnF_GATA"/>
    <property type="match status" value="2"/>
</dbReference>
<feature type="compositionally biased region" description="Basic residues" evidence="9">
    <location>
        <begin position="111"/>
        <end position="120"/>
    </location>
</feature>
<evidence type="ECO:0000256" key="2">
    <source>
        <dbReference type="ARBA" id="ARBA00022723"/>
    </source>
</evidence>
<keyword evidence="7" id="KW-0539">Nucleus</keyword>
<evidence type="ECO:0000313" key="11">
    <source>
        <dbReference type="EMBL" id="JAT48494.1"/>
    </source>
</evidence>
<evidence type="ECO:0000256" key="8">
    <source>
        <dbReference type="PROSITE-ProRule" id="PRU00094"/>
    </source>
</evidence>
<dbReference type="InterPro" id="IPR039355">
    <property type="entry name" value="Transcription_factor_GATA"/>
</dbReference>
<dbReference type="InterPro" id="IPR000679">
    <property type="entry name" value="Znf_GATA"/>
</dbReference>
<dbReference type="PANTHER" id="PTHR10071:SF281">
    <property type="entry name" value="BOX A-BINDING FACTOR-RELATED"/>
    <property type="match status" value="1"/>
</dbReference>
<organism evidence="11">
    <name type="scientific">Anthurium amnicola</name>
    <dbReference type="NCBI Taxonomy" id="1678845"/>
    <lineage>
        <taxon>Eukaryota</taxon>
        <taxon>Viridiplantae</taxon>
        <taxon>Streptophyta</taxon>
        <taxon>Embryophyta</taxon>
        <taxon>Tracheophyta</taxon>
        <taxon>Spermatophyta</taxon>
        <taxon>Magnoliopsida</taxon>
        <taxon>Liliopsida</taxon>
        <taxon>Araceae</taxon>
        <taxon>Pothoideae</taxon>
        <taxon>Potheae</taxon>
        <taxon>Anthurium</taxon>
    </lineage>
</organism>
<proteinExistence type="predicted"/>
<name>A0A1D1Y1J4_9ARAE</name>
<dbReference type="InterPro" id="IPR013860">
    <property type="entry name" value="AreA_GATA"/>
</dbReference>
<feature type="domain" description="GATA-type" evidence="10">
    <location>
        <begin position="427"/>
        <end position="480"/>
    </location>
</feature>
<evidence type="ECO:0000256" key="5">
    <source>
        <dbReference type="ARBA" id="ARBA00023015"/>
    </source>
</evidence>
<dbReference type="GO" id="GO:0005634">
    <property type="term" value="C:nucleus"/>
    <property type="evidence" value="ECO:0007669"/>
    <property type="project" value="UniProtKB-SubCell"/>
</dbReference>
<evidence type="ECO:0000256" key="3">
    <source>
        <dbReference type="ARBA" id="ARBA00022771"/>
    </source>
</evidence>
<dbReference type="PROSITE" id="PS50114">
    <property type="entry name" value="GATA_ZN_FINGER_2"/>
    <property type="match status" value="2"/>
</dbReference>
<dbReference type="AlphaFoldDB" id="A0A1D1Y1J4"/>
<evidence type="ECO:0000256" key="7">
    <source>
        <dbReference type="ARBA" id="ARBA00023242"/>
    </source>
</evidence>
<comment type="subcellular location">
    <subcellularLocation>
        <location evidence="1">Nucleus</location>
    </subcellularLocation>
</comment>
<protein>
    <submittedName>
        <fullName evidence="11">Transcription factor elt-1</fullName>
    </submittedName>
</protein>
<accession>A0A1D1Y1J4</accession>